<comment type="subcellular location">
    <subcellularLocation>
        <location evidence="1">Membrane</location>
        <topology evidence="1">Multi-pass membrane protein</topology>
    </subcellularLocation>
</comment>
<feature type="compositionally biased region" description="Polar residues" evidence="5">
    <location>
        <begin position="21"/>
        <end position="30"/>
    </location>
</feature>
<dbReference type="SUPFAM" id="SSF103473">
    <property type="entry name" value="MFS general substrate transporter"/>
    <property type="match status" value="1"/>
</dbReference>
<feature type="transmembrane region" description="Helical" evidence="6">
    <location>
        <begin position="240"/>
        <end position="263"/>
    </location>
</feature>
<feature type="transmembrane region" description="Helical" evidence="6">
    <location>
        <begin position="314"/>
        <end position="334"/>
    </location>
</feature>
<keyword evidence="3 6" id="KW-1133">Transmembrane helix</keyword>
<feature type="transmembrane region" description="Helical" evidence="6">
    <location>
        <begin position="85"/>
        <end position="112"/>
    </location>
</feature>
<evidence type="ECO:0000256" key="4">
    <source>
        <dbReference type="ARBA" id="ARBA00023136"/>
    </source>
</evidence>
<dbReference type="PROSITE" id="PS00216">
    <property type="entry name" value="SUGAR_TRANSPORT_1"/>
    <property type="match status" value="1"/>
</dbReference>
<dbReference type="InterPro" id="IPR011701">
    <property type="entry name" value="MFS"/>
</dbReference>
<evidence type="ECO:0000256" key="3">
    <source>
        <dbReference type="ARBA" id="ARBA00022989"/>
    </source>
</evidence>
<feature type="compositionally biased region" description="Low complexity" evidence="5">
    <location>
        <begin position="31"/>
        <end position="46"/>
    </location>
</feature>
<feature type="domain" description="Major facilitator superfamily (MFS) profile" evidence="7">
    <location>
        <begin position="89"/>
        <end position="580"/>
    </location>
</feature>
<evidence type="ECO:0000256" key="6">
    <source>
        <dbReference type="SAM" id="Phobius"/>
    </source>
</evidence>
<feature type="transmembrane region" description="Helical" evidence="6">
    <location>
        <begin position="389"/>
        <end position="410"/>
    </location>
</feature>
<evidence type="ECO:0000313" key="8">
    <source>
        <dbReference type="EMBL" id="PMD24535.1"/>
    </source>
</evidence>
<feature type="transmembrane region" description="Helical" evidence="6">
    <location>
        <begin position="556"/>
        <end position="575"/>
    </location>
</feature>
<dbReference type="OrthoDB" id="6770063at2759"/>
<dbReference type="EMBL" id="KZ613472">
    <property type="protein sequence ID" value="PMD24535.1"/>
    <property type="molecule type" value="Genomic_DNA"/>
</dbReference>
<feature type="transmembrane region" description="Helical" evidence="6">
    <location>
        <begin position="419"/>
        <end position="438"/>
    </location>
</feature>
<keyword evidence="9" id="KW-1185">Reference proteome</keyword>
<feature type="transmembrane region" description="Helical" evidence="6">
    <location>
        <begin position="215"/>
        <end position="234"/>
    </location>
</feature>
<feature type="transmembrane region" description="Helical" evidence="6">
    <location>
        <begin position="124"/>
        <end position="142"/>
    </location>
</feature>
<feature type="transmembrane region" description="Helical" evidence="6">
    <location>
        <begin position="450"/>
        <end position="470"/>
    </location>
</feature>
<dbReference type="InterPro" id="IPR036259">
    <property type="entry name" value="MFS_trans_sf"/>
</dbReference>
<dbReference type="GO" id="GO:0000329">
    <property type="term" value="C:fungal-type vacuole membrane"/>
    <property type="evidence" value="ECO:0007669"/>
    <property type="project" value="TreeGrafter"/>
</dbReference>
<evidence type="ECO:0000256" key="1">
    <source>
        <dbReference type="ARBA" id="ARBA00004141"/>
    </source>
</evidence>
<accession>A0A2J6QE32</accession>
<dbReference type="Gene3D" id="1.20.1720.10">
    <property type="entry name" value="Multidrug resistance protein D"/>
    <property type="match status" value="1"/>
</dbReference>
<dbReference type="Proteomes" id="UP000235672">
    <property type="component" value="Unassembled WGS sequence"/>
</dbReference>
<protein>
    <submittedName>
        <fullName evidence="8">MFS general substrate transporter</fullName>
    </submittedName>
</protein>
<name>A0A2J6QE32_9HELO</name>
<dbReference type="PANTHER" id="PTHR23501:SF33">
    <property type="entry name" value="MAJOR FACILITATOR SUPERFAMILY (MFS) PROFILE DOMAIN-CONTAINING PROTEIN"/>
    <property type="match status" value="1"/>
</dbReference>
<keyword evidence="2 6" id="KW-0812">Transmembrane</keyword>
<proteinExistence type="predicted"/>
<evidence type="ECO:0000256" key="5">
    <source>
        <dbReference type="SAM" id="MobiDB-lite"/>
    </source>
</evidence>
<dbReference type="PANTHER" id="PTHR23501">
    <property type="entry name" value="MAJOR FACILITATOR SUPERFAMILY"/>
    <property type="match status" value="1"/>
</dbReference>
<dbReference type="InterPro" id="IPR020846">
    <property type="entry name" value="MFS_dom"/>
</dbReference>
<reference evidence="8 9" key="1">
    <citation type="submission" date="2016-05" db="EMBL/GenBank/DDBJ databases">
        <title>A degradative enzymes factory behind the ericoid mycorrhizal symbiosis.</title>
        <authorList>
            <consortium name="DOE Joint Genome Institute"/>
            <person name="Martino E."/>
            <person name="Morin E."/>
            <person name="Grelet G."/>
            <person name="Kuo A."/>
            <person name="Kohler A."/>
            <person name="Daghino S."/>
            <person name="Barry K."/>
            <person name="Choi C."/>
            <person name="Cichocki N."/>
            <person name="Clum A."/>
            <person name="Copeland A."/>
            <person name="Hainaut M."/>
            <person name="Haridas S."/>
            <person name="Labutti K."/>
            <person name="Lindquist E."/>
            <person name="Lipzen A."/>
            <person name="Khouja H.-R."/>
            <person name="Murat C."/>
            <person name="Ohm R."/>
            <person name="Olson A."/>
            <person name="Spatafora J."/>
            <person name="Veneault-Fourrey C."/>
            <person name="Henrissat B."/>
            <person name="Grigoriev I."/>
            <person name="Martin F."/>
            <person name="Perotto S."/>
        </authorList>
    </citation>
    <scope>NUCLEOTIDE SEQUENCE [LARGE SCALE GENOMIC DNA]</scope>
    <source>
        <strain evidence="8 9">UAMH 7357</strain>
    </source>
</reference>
<feature type="transmembrane region" description="Helical" evidence="6">
    <location>
        <begin position="355"/>
        <end position="377"/>
    </location>
</feature>
<keyword evidence="4 6" id="KW-0472">Membrane</keyword>
<dbReference type="Gene3D" id="1.20.1250.20">
    <property type="entry name" value="MFS general substrate transporter like domains"/>
    <property type="match status" value="1"/>
</dbReference>
<feature type="transmembrane region" description="Helical" evidence="6">
    <location>
        <begin position="154"/>
        <end position="173"/>
    </location>
</feature>
<evidence type="ECO:0000259" key="7">
    <source>
        <dbReference type="PROSITE" id="PS50850"/>
    </source>
</evidence>
<evidence type="ECO:0000313" key="9">
    <source>
        <dbReference type="Proteomes" id="UP000235672"/>
    </source>
</evidence>
<dbReference type="PROSITE" id="PS50850">
    <property type="entry name" value="MFS"/>
    <property type="match status" value="1"/>
</dbReference>
<evidence type="ECO:0000256" key="2">
    <source>
        <dbReference type="ARBA" id="ARBA00022692"/>
    </source>
</evidence>
<dbReference type="Pfam" id="PF07690">
    <property type="entry name" value="MFS_1"/>
    <property type="match status" value="1"/>
</dbReference>
<dbReference type="AlphaFoldDB" id="A0A2J6QE32"/>
<feature type="transmembrane region" description="Helical" evidence="6">
    <location>
        <begin position="284"/>
        <end position="308"/>
    </location>
</feature>
<feature type="transmembrane region" description="Helical" evidence="6">
    <location>
        <begin position="179"/>
        <end position="203"/>
    </location>
</feature>
<dbReference type="InterPro" id="IPR005829">
    <property type="entry name" value="Sugar_transporter_CS"/>
</dbReference>
<gene>
    <name evidence="8" type="ORF">NA56DRAFT_594815</name>
</gene>
<feature type="region of interest" description="Disordered" evidence="5">
    <location>
        <begin position="1"/>
        <end position="46"/>
    </location>
</feature>
<dbReference type="GO" id="GO:0015174">
    <property type="term" value="F:basic amino acid transmembrane transporter activity"/>
    <property type="evidence" value="ECO:0007669"/>
    <property type="project" value="TreeGrafter"/>
</dbReference>
<feature type="transmembrane region" description="Helical" evidence="6">
    <location>
        <begin position="477"/>
        <end position="498"/>
    </location>
</feature>
<sequence length="581" mass="61420">MEDADLEWDARIPEPPRPSELSASYDSITKSSGSSESSESIEEGVSLLGKDSKQVATYGATESLGREQDVVAESDEIDAQRTPRAIAAVISVLLVGVFISNADGSLVLATYGTISSEFGAFGNASWLTTGFSLSVCAIQPLTGKLSDIFGRREVLLTSYVLFGIGCGVVGMAPSMWQVILGRAISGLGAAGMTVIVSIVITDLVPIRQVAAWRSYVNVFYIFGRSVGGPLGGFLADTVGWRWSFLGQVPLTFLAILLVAIKLPPSESTKPQVKGQPSKLGRVDFIGSILLASTLLSLLGALSLASGILSLSHPLVIGLLIGSLVLATLFIIYELKVPLEPVFPPKLLVQRDVATQYLIIALQTAAQLSMMFSVPLYFRVTKNISNAEAGSHLLPAVLSNTFGGLLAGIVIQRTGRYKMLTVLATTCASVSYALLIMRWKGNTSWLESLEIMPSGFGTGLAFSATFIALQASVKREEIAISTGGLYTASAVGMVVGIAASSTAQLGTLRAALQQSLGGLNQGKEIIEEAISNISSVAKFEEPIKGLVIRGYVKSLEASFIVSLSCSLMALLIALTMREHPLK</sequence>
<organism evidence="8 9">
    <name type="scientific">Hyaloscypha hepaticicola</name>
    <dbReference type="NCBI Taxonomy" id="2082293"/>
    <lineage>
        <taxon>Eukaryota</taxon>
        <taxon>Fungi</taxon>
        <taxon>Dikarya</taxon>
        <taxon>Ascomycota</taxon>
        <taxon>Pezizomycotina</taxon>
        <taxon>Leotiomycetes</taxon>
        <taxon>Helotiales</taxon>
        <taxon>Hyaloscyphaceae</taxon>
        <taxon>Hyaloscypha</taxon>
    </lineage>
</organism>